<evidence type="ECO:0000256" key="1">
    <source>
        <dbReference type="ARBA" id="ARBA00001971"/>
    </source>
</evidence>
<dbReference type="PRINTS" id="PR00385">
    <property type="entry name" value="P450"/>
</dbReference>
<dbReference type="PRINTS" id="PR00463">
    <property type="entry name" value="EP450I"/>
</dbReference>
<keyword evidence="20" id="KW-1185">Reference proteome</keyword>
<comment type="cofactor">
    <cofactor evidence="1 16">
        <name>heme</name>
        <dbReference type="ChEBI" id="CHEBI:30413"/>
    </cofactor>
</comment>
<dbReference type="InterPro" id="IPR002401">
    <property type="entry name" value="Cyt_P450_E_grp-I"/>
</dbReference>
<feature type="coiled-coil region" evidence="18">
    <location>
        <begin position="243"/>
        <end position="270"/>
    </location>
</feature>
<comment type="caution">
    <text evidence="19">The sequence shown here is derived from an EMBL/GenBank/DDBJ whole genome shotgun (WGS) entry which is preliminary data.</text>
</comment>
<dbReference type="PANTHER" id="PTHR24291">
    <property type="entry name" value="CYTOCHROME P450 FAMILY 4"/>
    <property type="match status" value="1"/>
</dbReference>
<comment type="catalytic activity">
    <reaction evidence="15">
        <text>androst-4-ene-3,17-dione + 3 reduced [NADPH--hemoprotein reductase] + 3 O2 = estrone + formate + 3 oxidized [NADPH--hemoprotein reductase] + 4 H2O + 4 H(+)</text>
        <dbReference type="Rhea" id="RHEA:38195"/>
        <dbReference type="Rhea" id="RHEA-COMP:11964"/>
        <dbReference type="Rhea" id="RHEA-COMP:11965"/>
        <dbReference type="ChEBI" id="CHEBI:15377"/>
        <dbReference type="ChEBI" id="CHEBI:15378"/>
        <dbReference type="ChEBI" id="CHEBI:15379"/>
        <dbReference type="ChEBI" id="CHEBI:15740"/>
        <dbReference type="ChEBI" id="CHEBI:16422"/>
        <dbReference type="ChEBI" id="CHEBI:17263"/>
        <dbReference type="ChEBI" id="CHEBI:57618"/>
        <dbReference type="ChEBI" id="CHEBI:58210"/>
        <dbReference type="EC" id="1.14.14.14"/>
    </reaction>
</comment>
<keyword evidence="4 16" id="KW-0349">Heme</keyword>
<dbReference type="InterPro" id="IPR036396">
    <property type="entry name" value="Cyt_P450_sf"/>
</dbReference>
<organism evidence="19 20">
    <name type="scientific">Muraenolepis orangiensis</name>
    <name type="common">Patagonian moray cod</name>
    <dbReference type="NCBI Taxonomy" id="630683"/>
    <lineage>
        <taxon>Eukaryota</taxon>
        <taxon>Metazoa</taxon>
        <taxon>Chordata</taxon>
        <taxon>Craniata</taxon>
        <taxon>Vertebrata</taxon>
        <taxon>Euteleostomi</taxon>
        <taxon>Actinopterygii</taxon>
        <taxon>Neopterygii</taxon>
        <taxon>Teleostei</taxon>
        <taxon>Neoteleostei</taxon>
        <taxon>Acanthomorphata</taxon>
        <taxon>Zeiogadaria</taxon>
        <taxon>Gadariae</taxon>
        <taxon>Gadiformes</taxon>
        <taxon>Muraenolepidoidei</taxon>
        <taxon>Muraenolepididae</taxon>
        <taxon>Muraenolepis</taxon>
    </lineage>
</organism>
<sequence>MTGTVSLEFLVKHIAVVGSVSRATGGTLALLCLLLWAVWSRKRRSPASLPGPSFCGGLGPLLSYGRFMCTGIGTACNYYNGKYGSLVRVWINGEDTLILSKSSAVYHVLKSAHYTARFGSKRGLECIGMEGRGIIFNSDVPLWKKVRAYFAKALTGPGLQRTVGICVRSTSKHLDGVQKMTDTSGHVDVLNLLRCIVVDISNRLFLGVPLDEKELLLKIHNYFETWQSVLIKPDFFFKIGWLSNKHEKAAKDLQDEIESLIEIKRKTLAESEKLDDDRDFTSELIFAQNHGELSGDNVRQCVLEMVIAAPDTLSVSLFFMLMLLKQNPEVEKRIVEEMLVESGRKEAEDMDFQNLKVLESFINECLRFHPVVDFTMRRALEDDVIDGTKVAKGTNVILNMGLMHRTEFFPKPNEFSLDNFDKLPFGSGPRSCVGKHIAMVMMKAVLVTLLTRFTVCPRHGYSLSNIRQTNNLSQQPVEDERGLAMRFIPRTSH</sequence>
<dbReference type="GO" id="GO:0008585">
    <property type="term" value="P:female gonad development"/>
    <property type="evidence" value="ECO:0007669"/>
    <property type="project" value="TreeGrafter"/>
</dbReference>
<keyword evidence="18" id="KW-0175">Coiled coil</keyword>
<evidence type="ECO:0000256" key="5">
    <source>
        <dbReference type="ARBA" id="ARBA00022723"/>
    </source>
</evidence>
<dbReference type="EC" id="1.14.14.14" evidence="11"/>
<keyword evidence="7 16" id="KW-0408">Iron</keyword>
<keyword evidence="5 16" id="KW-0479">Metal-binding</keyword>
<dbReference type="AlphaFoldDB" id="A0A9Q0DYN2"/>
<dbReference type="InterPro" id="IPR050196">
    <property type="entry name" value="Cytochrome_P450_Monoox"/>
</dbReference>
<dbReference type="GO" id="GO:0032355">
    <property type="term" value="P:response to estradiol"/>
    <property type="evidence" value="ECO:0007669"/>
    <property type="project" value="TreeGrafter"/>
</dbReference>
<gene>
    <name evidence="19" type="ORF">NHX12_002540</name>
</gene>
<evidence type="ECO:0000256" key="6">
    <source>
        <dbReference type="ARBA" id="ARBA00023002"/>
    </source>
</evidence>
<dbReference type="CDD" id="cd20616">
    <property type="entry name" value="CYP19A1"/>
    <property type="match status" value="1"/>
</dbReference>
<evidence type="ECO:0000256" key="12">
    <source>
        <dbReference type="ARBA" id="ARBA00042499"/>
    </source>
</evidence>
<evidence type="ECO:0000256" key="14">
    <source>
        <dbReference type="ARBA" id="ARBA00047938"/>
    </source>
</evidence>
<reference evidence="19" key="1">
    <citation type="submission" date="2022-07" db="EMBL/GenBank/DDBJ databases">
        <title>Chromosome-level genome of Muraenolepis orangiensis.</title>
        <authorList>
            <person name="Kim J."/>
        </authorList>
    </citation>
    <scope>NUCLEOTIDE SEQUENCE</scope>
    <source>
        <strain evidence="19">KU_S4_2022</strain>
        <tissue evidence="19">Muscle</tissue>
    </source>
</reference>
<comment type="catalytic activity">
    <reaction evidence="14">
        <text>testosterone + 3 reduced [NADPH--hemoprotein reductase] + 3 O2 = 17beta-estradiol + formate + 3 oxidized [NADPH--hemoprotein reductase] + 4 H2O + 4 H(+)</text>
        <dbReference type="Rhea" id="RHEA:38191"/>
        <dbReference type="Rhea" id="RHEA-COMP:11964"/>
        <dbReference type="Rhea" id="RHEA-COMP:11965"/>
        <dbReference type="ChEBI" id="CHEBI:15377"/>
        <dbReference type="ChEBI" id="CHEBI:15378"/>
        <dbReference type="ChEBI" id="CHEBI:15379"/>
        <dbReference type="ChEBI" id="CHEBI:15740"/>
        <dbReference type="ChEBI" id="CHEBI:16469"/>
        <dbReference type="ChEBI" id="CHEBI:17347"/>
        <dbReference type="ChEBI" id="CHEBI:57618"/>
        <dbReference type="ChEBI" id="CHEBI:58210"/>
        <dbReference type="EC" id="1.14.14.14"/>
    </reaction>
</comment>
<dbReference type="InterPro" id="IPR017972">
    <property type="entry name" value="Cyt_P450_CS"/>
</dbReference>
<dbReference type="GO" id="GO:0005506">
    <property type="term" value="F:iron ion binding"/>
    <property type="evidence" value="ECO:0007669"/>
    <property type="project" value="InterPro"/>
</dbReference>
<comment type="function">
    <text evidence="10">Catalyzes the formation of aromatic C18 estrogens from C19 androgens.</text>
</comment>
<dbReference type="GO" id="GO:0070330">
    <property type="term" value="F:aromatase activity"/>
    <property type="evidence" value="ECO:0007669"/>
    <property type="project" value="UniProtKB-EC"/>
</dbReference>
<evidence type="ECO:0000256" key="9">
    <source>
        <dbReference type="ARBA" id="ARBA00023136"/>
    </source>
</evidence>
<accession>A0A9Q0DYN2</accession>
<evidence type="ECO:0000256" key="13">
    <source>
        <dbReference type="ARBA" id="ARBA00043174"/>
    </source>
</evidence>
<dbReference type="GO" id="GO:0016020">
    <property type="term" value="C:membrane"/>
    <property type="evidence" value="ECO:0007669"/>
    <property type="project" value="UniProtKB-SubCell"/>
</dbReference>
<evidence type="ECO:0000256" key="8">
    <source>
        <dbReference type="ARBA" id="ARBA00023033"/>
    </source>
</evidence>
<dbReference type="FunFam" id="1.10.630.10:FF:000032">
    <property type="entry name" value="Cytochrome P450 aromatase"/>
    <property type="match status" value="1"/>
</dbReference>
<comment type="subcellular location">
    <subcellularLocation>
        <location evidence="2">Membrane</location>
        <topology evidence="2">Peripheral membrane protein</topology>
    </subcellularLocation>
</comment>
<evidence type="ECO:0000256" key="18">
    <source>
        <dbReference type="SAM" id="Coils"/>
    </source>
</evidence>
<keyword evidence="9" id="KW-0472">Membrane</keyword>
<feature type="binding site" description="axial binding residue" evidence="16">
    <location>
        <position position="432"/>
    </location>
    <ligand>
        <name>heme</name>
        <dbReference type="ChEBI" id="CHEBI:30413"/>
    </ligand>
    <ligandPart>
        <name>Fe</name>
        <dbReference type="ChEBI" id="CHEBI:18248"/>
    </ligandPart>
</feature>
<evidence type="ECO:0000256" key="7">
    <source>
        <dbReference type="ARBA" id="ARBA00023004"/>
    </source>
</evidence>
<dbReference type="GO" id="GO:0020037">
    <property type="term" value="F:heme binding"/>
    <property type="evidence" value="ECO:0007669"/>
    <property type="project" value="InterPro"/>
</dbReference>
<dbReference type="SUPFAM" id="SSF48264">
    <property type="entry name" value="Cytochrome P450"/>
    <property type="match status" value="1"/>
</dbReference>
<dbReference type="EMBL" id="JANIIK010000110">
    <property type="protein sequence ID" value="KAJ3596131.1"/>
    <property type="molecule type" value="Genomic_DNA"/>
</dbReference>
<evidence type="ECO:0000256" key="17">
    <source>
        <dbReference type="RuleBase" id="RU000461"/>
    </source>
</evidence>
<dbReference type="PANTHER" id="PTHR24291:SF199">
    <property type="entry name" value="CYTOCHROME P450, FAMILY 19, SUBFAMILY A, POLYPEPTIDE 1B ISOFORM X1"/>
    <property type="match status" value="1"/>
</dbReference>
<dbReference type="OrthoDB" id="1470350at2759"/>
<name>A0A9Q0DYN2_9TELE</name>
<evidence type="ECO:0000313" key="19">
    <source>
        <dbReference type="EMBL" id="KAJ3596131.1"/>
    </source>
</evidence>
<evidence type="ECO:0000256" key="15">
    <source>
        <dbReference type="ARBA" id="ARBA00048642"/>
    </source>
</evidence>
<evidence type="ECO:0000313" key="20">
    <source>
        <dbReference type="Proteomes" id="UP001148018"/>
    </source>
</evidence>
<dbReference type="GO" id="GO:0005783">
    <property type="term" value="C:endoplasmic reticulum"/>
    <property type="evidence" value="ECO:0007669"/>
    <property type="project" value="TreeGrafter"/>
</dbReference>
<dbReference type="Gene3D" id="1.10.630.10">
    <property type="entry name" value="Cytochrome P450"/>
    <property type="match status" value="1"/>
</dbReference>
<evidence type="ECO:0000256" key="2">
    <source>
        <dbReference type="ARBA" id="ARBA00004170"/>
    </source>
</evidence>
<dbReference type="Pfam" id="PF00067">
    <property type="entry name" value="p450"/>
    <property type="match status" value="1"/>
</dbReference>
<keyword evidence="8 17" id="KW-0503">Monooxygenase</keyword>
<evidence type="ECO:0000256" key="16">
    <source>
        <dbReference type="PIRSR" id="PIRSR602401-1"/>
    </source>
</evidence>
<keyword evidence="6 17" id="KW-0560">Oxidoreductase</keyword>
<evidence type="ECO:0000256" key="3">
    <source>
        <dbReference type="ARBA" id="ARBA00010617"/>
    </source>
</evidence>
<dbReference type="PROSITE" id="PS00086">
    <property type="entry name" value="CYTOCHROME_P450"/>
    <property type="match status" value="1"/>
</dbReference>
<evidence type="ECO:0000256" key="11">
    <source>
        <dbReference type="ARBA" id="ARBA00038885"/>
    </source>
</evidence>
<dbReference type="Proteomes" id="UP001148018">
    <property type="component" value="Unassembled WGS sequence"/>
</dbReference>
<protein>
    <recommendedName>
        <fullName evidence="11">aromatase</fullName>
        <ecNumber evidence="11">1.14.14.14</ecNumber>
    </recommendedName>
    <alternativeName>
        <fullName evidence="13">Cytochrome P-450AROM</fullName>
    </alternativeName>
    <alternativeName>
        <fullName evidence="12">Estrogen synthase</fullName>
    </alternativeName>
</protein>
<evidence type="ECO:0000256" key="10">
    <source>
        <dbReference type="ARBA" id="ARBA00037202"/>
    </source>
</evidence>
<comment type="similarity">
    <text evidence="3 17">Belongs to the cytochrome P450 family.</text>
</comment>
<evidence type="ECO:0000256" key="4">
    <source>
        <dbReference type="ARBA" id="ARBA00022617"/>
    </source>
</evidence>
<dbReference type="InterPro" id="IPR001128">
    <property type="entry name" value="Cyt_P450"/>
</dbReference>
<proteinExistence type="inferred from homology"/>